<dbReference type="Proteomes" id="UP000494249">
    <property type="component" value="Unassembled WGS sequence"/>
</dbReference>
<proteinExistence type="predicted"/>
<feature type="region of interest" description="Disordered" evidence="2">
    <location>
        <begin position="145"/>
        <end position="200"/>
    </location>
</feature>
<dbReference type="EMBL" id="CADIKB010000040">
    <property type="protein sequence ID" value="CAB3729952.1"/>
    <property type="molecule type" value="Genomic_DNA"/>
</dbReference>
<dbReference type="Pfam" id="PF07460">
    <property type="entry name" value="NUMOD3"/>
    <property type="match status" value="1"/>
</dbReference>
<dbReference type="Pfam" id="PF01541">
    <property type="entry name" value="GIY-YIG"/>
    <property type="match status" value="1"/>
</dbReference>
<dbReference type="GO" id="GO:0003677">
    <property type="term" value="F:DNA binding"/>
    <property type="evidence" value="ECO:0007669"/>
    <property type="project" value="InterPro"/>
</dbReference>
<dbReference type="GO" id="GO:0004519">
    <property type="term" value="F:endonuclease activity"/>
    <property type="evidence" value="ECO:0007669"/>
    <property type="project" value="InterPro"/>
</dbReference>
<dbReference type="AlphaFoldDB" id="A0A6J5CAB9"/>
<dbReference type="Gene3D" id="3.40.1440.10">
    <property type="entry name" value="GIY-YIG endonuclease"/>
    <property type="match status" value="1"/>
</dbReference>
<gene>
    <name evidence="4" type="ORF">LMG22037_05491</name>
</gene>
<evidence type="ECO:0000313" key="4">
    <source>
        <dbReference type="EMBL" id="CAB3729952.1"/>
    </source>
</evidence>
<comment type="similarity">
    <text evidence="1">To endonucleases of group I introns of fungi and phage.</text>
</comment>
<dbReference type="SMART" id="SM00465">
    <property type="entry name" value="GIYc"/>
    <property type="match status" value="1"/>
</dbReference>
<dbReference type="SMART" id="SM00496">
    <property type="entry name" value="IENR2"/>
    <property type="match status" value="4"/>
</dbReference>
<evidence type="ECO:0000256" key="2">
    <source>
        <dbReference type="SAM" id="MobiDB-lite"/>
    </source>
</evidence>
<dbReference type="InterPro" id="IPR003611">
    <property type="entry name" value="NUMOD3"/>
</dbReference>
<dbReference type="InterPro" id="IPR006350">
    <property type="entry name" value="Intron_endoG1"/>
</dbReference>
<protein>
    <recommendedName>
        <fullName evidence="3">GIY-YIG domain-containing protein</fullName>
    </recommendedName>
</protein>
<name>A0A6J5CAB9_9BURK</name>
<feature type="compositionally biased region" description="Basic and acidic residues" evidence="2">
    <location>
        <begin position="178"/>
        <end position="190"/>
    </location>
</feature>
<dbReference type="InterPro" id="IPR000305">
    <property type="entry name" value="GIY-YIG_endonuc"/>
</dbReference>
<reference evidence="4 5" key="1">
    <citation type="submission" date="2020-04" db="EMBL/GenBank/DDBJ databases">
        <authorList>
            <person name="De Canck E."/>
        </authorList>
    </citation>
    <scope>NUCLEOTIDE SEQUENCE [LARGE SCALE GENOMIC DNA]</scope>
    <source>
        <strain evidence="4 5">LMG 22037</strain>
    </source>
</reference>
<dbReference type="SUPFAM" id="SSF82771">
    <property type="entry name" value="GIY-YIG endonuclease"/>
    <property type="match status" value="1"/>
</dbReference>
<dbReference type="RefSeq" id="WP_082201546.1">
    <property type="nucleotide sequence ID" value="NZ_CADFGL010000037.1"/>
</dbReference>
<dbReference type="PROSITE" id="PS50164">
    <property type="entry name" value="GIY_YIG"/>
    <property type="match status" value="1"/>
</dbReference>
<evidence type="ECO:0000256" key="1">
    <source>
        <dbReference type="ARBA" id="ARBA00010045"/>
    </source>
</evidence>
<organism evidence="4 5">
    <name type="scientific">Paraburkholderia phenoliruptrix</name>
    <dbReference type="NCBI Taxonomy" id="252970"/>
    <lineage>
        <taxon>Bacteria</taxon>
        <taxon>Pseudomonadati</taxon>
        <taxon>Pseudomonadota</taxon>
        <taxon>Betaproteobacteria</taxon>
        <taxon>Burkholderiales</taxon>
        <taxon>Burkholderiaceae</taxon>
        <taxon>Paraburkholderia</taxon>
    </lineage>
</organism>
<dbReference type="NCBIfam" id="TIGR01453">
    <property type="entry name" value="grpIintron_endo"/>
    <property type="match status" value="1"/>
</dbReference>
<evidence type="ECO:0000259" key="3">
    <source>
        <dbReference type="PROSITE" id="PS50164"/>
    </source>
</evidence>
<accession>A0A6J5CAB9</accession>
<sequence length="200" mass="22282">MSHEHIARNASGVYRITAASGDCYIGSSENIWKRWLGHQTMLRCGNHRSKSMQDESNRAGLDALRFEILLICDKSQLLFYEQRAIDAYKPAFNSSPTAGSTKGIVASEETRAKLASAKLGKKRGPMSPETRAKIAARAKERYLSPEYREKSAASMRGIPKSDEHRSKLSAFNSGKTLTPEHRAKIGEANRRRQTKAQQGD</sequence>
<dbReference type="InterPro" id="IPR035901">
    <property type="entry name" value="GIY-YIG_endonuc_sf"/>
</dbReference>
<evidence type="ECO:0000313" key="5">
    <source>
        <dbReference type="Proteomes" id="UP000494249"/>
    </source>
</evidence>
<feature type="domain" description="GIY-YIG" evidence="3">
    <location>
        <begin position="9"/>
        <end position="94"/>
    </location>
</feature>